<feature type="domain" description="Gamma-glutamylcyclotransferase AIG2-like" evidence="1">
    <location>
        <begin position="11"/>
        <end position="123"/>
    </location>
</feature>
<evidence type="ECO:0000313" key="2">
    <source>
        <dbReference type="EMBL" id="RRB10854.1"/>
    </source>
</evidence>
<dbReference type="EMBL" id="RQJP01000006">
    <property type="protein sequence ID" value="RRB10854.1"/>
    <property type="molecule type" value="Genomic_DNA"/>
</dbReference>
<proteinExistence type="predicted"/>
<dbReference type="Gene3D" id="3.10.490.10">
    <property type="entry name" value="Gamma-glutamyl cyclotransferase-like"/>
    <property type="match status" value="1"/>
</dbReference>
<dbReference type="AlphaFoldDB" id="A0A3P1CDE0"/>
<organism evidence="2 3">
    <name type="scientific">Larkinella knui</name>
    <dbReference type="NCBI Taxonomy" id="2025310"/>
    <lineage>
        <taxon>Bacteria</taxon>
        <taxon>Pseudomonadati</taxon>
        <taxon>Bacteroidota</taxon>
        <taxon>Cytophagia</taxon>
        <taxon>Cytophagales</taxon>
        <taxon>Spirosomataceae</taxon>
        <taxon>Larkinella</taxon>
    </lineage>
</organism>
<dbReference type="GO" id="GO:0016740">
    <property type="term" value="F:transferase activity"/>
    <property type="evidence" value="ECO:0007669"/>
    <property type="project" value="UniProtKB-KW"/>
</dbReference>
<keyword evidence="3" id="KW-1185">Reference proteome</keyword>
<protein>
    <submittedName>
        <fullName evidence="2">Gamma-glutamylcyclotransferase</fullName>
    </submittedName>
</protein>
<dbReference type="SUPFAM" id="SSF110857">
    <property type="entry name" value="Gamma-glutamyl cyclotransferase-like"/>
    <property type="match status" value="1"/>
</dbReference>
<dbReference type="InterPro" id="IPR013024">
    <property type="entry name" value="GGCT-like"/>
</dbReference>
<reference evidence="2 3" key="1">
    <citation type="submission" date="2018-11" db="EMBL/GenBank/DDBJ databases">
        <authorList>
            <person name="Zhou Z."/>
            <person name="Wang G."/>
        </authorList>
    </citation>
    <scope>NUCLEOTIDE SEQUENCE [LARGE SCALE GENOMIC DNA]</scope>
    <source>
        <strain evidence="2 3">KCTC42998</strain>
    </source>
</reference>
<gene>
    <name evidence="2" type="ORF">EHT87_27295</name>
</gene>
<dbReference type="OrthoDB" id="482277at2"/>
<evidence type="ECO:0000259" key="1">
    <source>
        <dbReference type="Pfam" id="PF06094"/>
    </source>
</evidence>
<keyword evidence="2" id="KW-0808">Transferase</keyword>
<comment type="caution">
    <text evidence="2">The sequence shown here is derived from an EMBL/GenBank/DDBJ whole genome shotgun (WGS) entry which is preliminary data.</text>
</comment>
<evidence type="ECO:0000313" key="3">
    <source>
        <dbReference type="Proteomes" id="UP000274271"/>
    </source>
</evidence>
<dbReference type="RefSeq" id="WP_124909945.1">
    <property type="nucleotide sequence ID" value="NZ_RQJP01000006.1"/>
</dbReference>
<dbReference type="InterPro" id="IPR009288">
    <property type="entry name" value="AIG2-like_dom"/>
</dbReference>
<dbReference type="CDD" id="cd06661">
    <property type="entry name" value="GGCT_like"/>
    <property type="match status" value="1"/>
</dbReference>
<accession>A0A3P1CDE0</accession>
<sequence length="125" mass="13675">MPTSATLSAHLFVYGTLLSASKHPMAHTLRQNSRLIGPGFFPGLVYDLGTYPGAVYDPSSGSHVHGEIYSVPETLLPTLDEYEGDEYVRTIVPVETATGFIDCLVYLFNQPTDSFPPIASGRYFD</sequence>
<dbReference type="Pfam" id="PF06094">
    <property type="entry name" value="GGACT"/>
    <property type="match status" value="1"/>
</dbReference>
<dbReference type="Proteomes" id="UP000274271">
    <property type="component" value="Unassembled WGS sequence"/>
</dbReference>
<name>A0A3P1CDE0_9BACT</name>
<dbReference type="InterPro" id="IPR036568">
    <property type="entry name" value="GGCT-like_sf"/>
</dbReference>